<dbReference type="InterPro" id="IPR021109">
    <property type="entry name" value="Peptidase_aspartic_dom_sf"/>
</dbReference>
<accession>A0A1W1EDZ7</accession>
<dbReference type="AlphaFoldDB" id="A0A1W1EDZ7"/>
<evidence type="ECO:0000259" key="1">
    <source>
        <dbReference type="Pfam" id="PF05618"/>
    </source>
</evidence>
<organism evidence="2">
    <name type="scientific">hydrothermal vent metagenome</name>
    <dbReference type="NCBI Taxonomy" id="652676"/>
    <lineage>
        <taxon>unclassified sequences</taxon>
        <taxon>metagenomes</taxon>
        <taxon>ecological metagenomes</taxon>
    </lineage>
</organism>
<dbReference type="EMBL" id="FPKX01000043">
    <property type="protein sequence ID" value="SFZ98233.1"/>
    <property type="molecule type" value="Genomic_DNA"/>
</dbReference>
<name>A0A1W1EDZ7_9ZZZZ</name>
<dbReference type="PANTHER" id="PTHR38037:SF2">
    <property type="entry name" value="ATP-DEPENDENT ZINC PROTEASE DOMAIN-CONTAINING PROTEIN-RELATED"/>
    <property type="match status" value="1"/>
</dbReference>
<gene>
    <name evidence="2" type="ORF">MNB_SV-5-828</name>
</gene>
<dbReference type="PANTHER" id="PTHR38037">
    <property type="entry name" value="ZN_PROTEASE DOMAIN-CONTAINING PROTEIN"/>
    <property type="match status" value="1"/>
</dbReference>
<proteinExistence type="predicted"/>
<feature type="domain" description="Retropepsin-like aspartic endopeptidase" evidence="1">
    <location>
        <begin position="64"/>
        <end position="194"/>
    </location>
</feature>
<dbReference type="Gene3D" id="2.40.70.10">
    <property type="entry name" value="Acid Proteases"/>
    <property type="match status" value="1"/>
</dbReference>
<reference evidence="2" key="1">
    <citation type="submission" date="2016-10" db="EMBL/GenBank/DDBJ databases">
        <authorList>
            <person name="de Groot N.N."/>
        </authorList>
    </citation>
    <scope>NUCLEOTIDE SEQUENCE</scope>
</reference>
<protein>
    <recommendedName>
        <fullName evidence="1">Retropepsin-like aspartic endopeptidase domain-containing protein</fullName>
    </recommendedName>
</protein>
<dbReference type="SUPFAM" id="SSF50630">
    <property type="entry name" value="Acid proteases"/>
    <property type="match status" value="1"/>
</dbReference>
<dbReference type="Pfam" id="PF05618">
    <property type="entry name" value="Zn_protease"/>
    <property type="match status" value="1"/>
</dbReference>
<evidence type="ECO:0000313" key="2">
    <source>
        <dbReference type="EMBL" id="SFZ98233.1"/>
    </source>
</evidence>
<sequence>MKIFGVILLLISTLIPISLIAHDQNHTEVITKVKIEHEDEIKKEAKEEIKEPSKNIQTLDSKIVIGEIETVKITPPKVTMKARIDTGATTTSVDARDIVEFERDGKKWVKYTIVSGKKEFKLESPIDRTVMIKRHSEKAQERFVIKMRVTIGPKTELIDVTLADRSKYKFPVLIGRNFLKDYFIVDVSRSNILKTK</sequence>
<dbReference type="InterPro" id="IPR008503">
    <property type="entry name" value="Asp_endopeptidase"/>
</dbReference>